<dbReference type="SUPFAM" id="SSF55961">
    <property type="entry name" value="Bet v1-like"/>
    <property type="match status" value="1"/>
</dbReference>
<keyword evidence="1" id="KW-0001">2Fe-2S</keyword>
<dbReference type="Gene3D" id="3.30.530.20">
    <property type="match status" value="1"/>
</dbReference>
<dbReference type="InterPro" id="IPR051452">
    <property type="entry name" value="Diverse_Oxidoreductases"/>
</dbReference>
<keyword evidence="5" id="KW-0411">Iron-sulfur</keyword>
<keyword evidence="4" id="KW-0408">Iron</keyword>
<protein>
    <submittedName>
        <fullName evidence="9">Carbon-monoxide dehydrogenase small subunit</fullName>
    </submittedName>
</protein>
<sequence length="398" mass="41140">MSGLHIAADATVDVAMTLNGRDVAVTVAPRTTLSDVLRDHLGLTGTHVGCEHGVCGMCTVLLDGEAVRACLLFAVQCEGAALTTVEGLGTADDQHPLQQAFAHHHALQCGFCTPGVLMSSYDLLAGGTYDEATLPEDMSGVLCRCTGYRGILAAVADVARTHPDGVPPPAGSAPPVLVGRAGRASNAALPASDAGDATSSAREAIAAPTGPPTVTVEVRSALTSPVRDVWAVLADVSRLVACLPGAEMTADLGDDRYHGRATVALGPVSLRFEGLAQVVERDPEARRMRVLAQGADRGGSSTQAVIRLAADPAHDGGTELWADADVHLAGRVAQFGRALAGDVSRRLFERFAAAVDEAAGTGQAPRPRSPLRTVLGAALAGVRARVRRLLARRSQQSR</sequence>
<dbReference type="PANTHER" id="PTHR44379">
    <property type="entry name" value="OXIDOREDUCTASE WITH IRON-SULFUR SUBUNIT"/>
    <property type="match status" value="1"/>
</dbReference>
<evidence type="ECO:0000313" key="9">
    <source>
        <dbReference type="EMBL" id="PVZ14640.1"/>
    </source>
</evidence>
<dbReference type="Proteomes" id="UP000245639">
    <property type="component" value="Unassembled WGS sequence"/>
</dbReference>
<dbReference type="InterPro" id="IPR006058">
    <property type="entry name" value="2Fe2S_fd_BS"/>
</dbReference>
<dbReference type="PROSITE" id="PS51085">
    <property type="entry name" value="2FE2S_FER_2"/>
    <property type="match status" value="1"/>
</dbReference>
<dbReference type="InterPro" id="IPR012675">
    <property type="entry name" value="Beta-grasp_dom_sf"/>
</dbReference>
<dbReference type="InterPro" id="IPR002888">
    <property type="entry name" value="2Fe-2S-bd"/>
</dbReference>
<dbReference type="EMBL" id="QEKW01000001">
    <property type="protein sequence ID" value="PVZ14640.1"/>
    <property type="molecule type" value="Genomic_DNA"/>
</dbReference>
<dbReference type="Pfam" id="PF00111">
    <property type="entry name" value="Fer2"/>
    <property type="match status" value="1"/>
</dbReference>
<dbReference type="Gene3D" id="1.10.150.120">
    <property type="entry name" value="[2Fe-2S]-binding domain"/>
    <property type="match status" value="1"/>
</dbReference>
<dbReference type="PROSITE" id="PS00197">
    <property type="entry name" value="2FE2S_FER_1"/>
    <property type="match status" value="1"/>
</dbReference>
<dbReference type="Gene3D" id="3.10.20.30">
    <property type="match status" value="1"/>
</dbReference>
<comment type="caution">
    <text evidence="9">The sequence shown here is derived from an EMBL/GenBank/DDBJ whole genome shotgun (WGS) entry which is preliminary data.</text>
</comment>
<dbReference type="GO" id="GO:0016491">
    <property type="term" value="F:oxidoreductase activity"/>
    <property type="evidence" value="ECO:0007669"/>
    <property type="project" value="UniProtKB-KW"/>
</dbReference>
<dbReference type="Pfam" id="PF01799">
    <property type="entry name" value="Fer2_2"/>
    <property type="match status" value="1"/>
</dbReference>
<feature type="region of interest" description="Disordered" evidence="7">
    <location>
        <begin position="188"/>
        <end position="208"/>
    </location>
</feature>
<dbReference type="OrthoDB" id="159930at2"/>
<keyword evidence="10" id="KW-1185">Reference proteome</keyword>
<dbReference type="InterPro" id="IPR001041">
    <property type="entry name" value="2Fe-2S_ferredoxin-type"/>
</dbReference>
<dbReference type="InterPro" id="IPR010419">
    <property type="entry name" value="CO_DH_gsu"/>
</dbReference>
<dbReference type="SUPFAM" id="SSF54292">
    <property type="entry name" value="2Fe-2S ferredoxin-like"/>
    <property type="match status" value="1"/>
</dbReference>
<evidence type="ECO:0000259" key="8">
    <source>
        <dbReference type="PROSITE" id="PS51085"/>
    </source>
</evidence>
<gene>
    <name evidence="9" type="ORF">C8D89_101507</name>
</gene>
<evidence type="ECO:0000256" key="1">
    <source>
        <dbReference type="ARBA" id="ARBA00022714"/>
    </source>
</evidence>
<reference evidence="9 10" key="1">
    <citation type="submission" date="2018-04" db="EMBL/GenBank/DDBJ databases">
        <title>Genomic Encyclopedia of Type Strains, Phase IV (KMG-IV): sequencing the most valuable type-strain genomes for metagenomic binning, comparative biology and taxonomic classification.</title>
        <authorList>
            <person name="Goeker M."/>
        </authorList>
    </citation>
    <scope>NUCLEOTIDE SEQUENCE [LARGE SCALE GENOMIC DNA]</scope>
    <source>
        <strain evidence="9 10">DSM 45771</strain>
    </source>
</reference>
<dbReference type="PANTHER" id="PTHR44379:SF8">
    <property type="entry name" value="XANTHINE DEHYDROGENASE IRON-SULFUR-BINDING SUBUNIT XDHC-RELATED"/>
    <property type="match status" value="1"/>
</dbReference>
<evidence type="ECO:0000256" key="7">
    <source>
        <dbReference type="SAM" id="MobiDB-lite"/>
    </source>
</evidence>
<dbReference type="GO" id="GO:0051537">
    <property type="term" value="F:2 iron, 2 sulfur cluster binding"/>
    <property type="evidence" value="ECO:0007669"/>
    <property type="project" value="UniProtKB-KW"/>
</dbReference>
<feature type="domain" description="2Fe-2S ferredoxin-type" evidence="8">
    <location>
        <begin position="12"/>
        <end position="88"/>
    </location>
</feature>
<dbReference type="AlphaFoldDB" id="A0A2U1FRD7"/>
<name>A0A2U1FRD7_9PSEU</name>
<dbReference type="CDD" id="cd00207">
    <property type="entry name" value="fer2"/>
    <property type="match status" value="1"/>
</dbReference>
<proteinExistence type="predicted"/>
<dbReference type="RefSeq" id="WP_116706458.1">
    <property type="nucleotide sequence ID" value="NZ_QEKW01000001.1"/>
</dbReference>
<dbReference type="InterPro" id="IPR036884">
    <property type="entry name" value="2Fe-2S-bd_dom_sf"/>
</dbReference>
<organism evidence="9 10">
    <name type="scientific">Actinomycetospora cinnamomea</name>
    <dbReference type="NCBI Taxonomy" id="663609"/>
    <lineage>
        <taxon>Bacteria</taxon>
        <taxon>Bacillati</taxon>
        <taxon>Actinomycetota</taxon>
        <taxon>Actinomycetes</taxon>
        <taxon>Pseudonocardiales</taxon>
        <taxon>Pseudonocardiaceae</taxon>
        <taxon>Actinomycetospora</taxon>
    </lineage>
</organism>
<evidence type="ECO:0000313" key="10">
    <source>
        <dbReference type="Proteomes" id="UP000245639"/>
    </source>
</evidence>
<dbReference type="SUPFAM" id="SSF47741">
    <property type="entry name" value="CO dehydrogenase ISP C-domain like"/>
    <property type="match status" value="1"/>
</dbReference>
<keyword evidence="2" id="KW-0479">Metal-binding</keyword>
<evidence type="ECO:0000256" key="4">
    <source>
        <dbReference type="ARBA" id="ARBA00023004"/>
    </source>
</evidence>
<dbReference type="CDD" id="cd07823">
    <property type="entry name" value="SRPBCC_5"/>
    <property type="match status" value="1"/>
</dbReference>
<evidence type="ECO:0000256" key="6">
    <source>
        <dbReference type="ARBA" id="ARBA00060707"/>
    </source>
</evidence>
<evidence type="ECO:0000256" key="5">
    <source>
        <dbReference type="ARBA" id="ARBA00023014"/>
    </source>
</evidence>
<dbReference type="GO" id="GO:0046872">
    <property type="term" value="F:metal ion binding"/>
    <property type="evidence" value="ECO:0007669"/>
    <property type="project" value="UniProtKB-KW"/>
</dbReference>
<dbReference type="FunFam" id="3.10.20.30:FF:000020">
    <property type="entry name" value="Xanthine dehydrogenase iron-sulfur subunit"/>
    <property type="match status" value="1"/>
</dbReference>
<evidence type="ECO:0000256" key="2">
    <source>
        <dbReference type="ARBA" id="ARBA00022723"/>
    </source>
</evidence>
<dbReference type="Pfam" id="PF06240">
    <property type="entry name" value="COXG"/>
    <property type="match status" value="1"/>
</dbReference>
<dbReference type="InterPro" id="IPR023393">
    <property type="entry name" value="START-like_dom_sf"/>
</dbReference>
<comment type="pathway">
    <text evidence="6">Alkaloid degradation; nicotine degradation.</text>
</comment>
<accession>A0A2U1FRD7</accession>
<evidence type="ECO:0000256" key="3">
    <source>
        <dbReference type="ARBA" id="ARBA00023002"/>
    </source>
</evidence>
<dbReference type="InterPro" id="IPR036010">
    <property type="entry name" value="2Fe-2S_ferredoxin-like_sf"/>
</dbReference>
<keyword evidence="3" id="KW-0560">Oxidoreductase</keyword>